<sequence length="64" mass="6790">MTMGGERALWVLVLVLLVLPTVAIALLRLGFRKRGGIDRGWGGVLVLALALLAALAIIALKVRT</sequence>
<keyword evidence="3" id="KW-1185">Reference proteome</keyword>
<reference evidence="2 3" key="1">
    <citation type="submission" date="2023-04" db="EMBL/GenBank/DDBJ databases">
        <title>Luteimonas endophyticus RD2P54.</title>
        <authorList>
            <person name="Sun J.-Q."/>
        </authorList>
    </citation>
    <scope>NUCLEOTIDE SEQUENCE [LARGE SCALE GENOMIC DNA]</scope>
    <source>
        <strain evidence="2 3">RD2P54</strain>
    </source>
</reference>
<protein>
    <submittedName>
        <fullName evidence="2">Uncharacterized protein</fullName>
    </submittedName>
</protein>
<keyword evidence="1" id="KW-1133">Transmembrane helix</keyword>
<comment type="caution">
    <text evidence="2">The sequence shown here is derived from an EMBL/GenBank/DDBJ whole genome shotgun (WGS) entry which is preliminary data.</text>
</comment>
<dbReference type="Proteomes" id="UP001156940">
    <property type="component" value="Unassembled WGS sequence"/>
</dbReference>
<name>A0ABT6JCS0_9GAMM</name>
<dbReference type="EMBL" id="JARXRM010000045">
    <property type="protein sequence ID" value="MDH5824626.1"/>
    <property type="molecule type" value="Genomic_DNA"/>
</dbReference>
<evidence type="ECO:0000256" key="1">
    <source>
        <dbReference type="SAM" id="Phobius"/>
    </source>
</evidence>
<accession>A0ABT6JCS0</accession>
<evidence type="ECO:0000313" key="3">
    <source>
        <dbReference type="Proteomes" id="UP001156940"/>
    </source>
</evidence>
<evidence type="ECO:0000313" key="2">
    <source>
        <dbReference type="EMBL" id="MDH5824626.1"/>
    </source>
</evidence>
<keyword evidence="1" id="KW-0812">Transmembrane</keyword>
<proteinExistence type="predicted"/>
<feature type="transmembrane region" description="Helical" evidence="1">
    <location>
        <begin position="41"/>
        <end position="60"/>
    </location>
</feature>
<dbReference type="RefSeq" id="WP_280575957.1">
    <property type="nucleotide sequence ID" value="NZ_JARXRM010000045.1"/>
</dbReference>
<organism evidence="2 3">
    <name type="scientific">Luteimonas endophytica</name>
    <dbReference type="NCBI Taxonomy" id="3042023"/>
    <lineage>
        <taxon>Bacteria</taxon>
        <taxon>Pseudomonadati</taxon>
        <taxon>Pseudomonadota</taxon>
        <taxon>Gammaproteobacteria</taxon>
        <taxon>Lysobacterales</taxon>
        <taxon>Lysobacteraceae</taxon>
        <taxon>Luteimonas</taxon>
    </lineage>
</organism>
<gene>
    <name evidence="2" type="ORF">QFW77_16770</name>
</gene>
<keyword evidence="1" id="KW-0472">Membrane</keyword>